<accession>A0A0W8F3F4</accession>
<dbReference type="EMBL" id="LNQE01001559">
    <property type="protein sequence ID" value="KUG15375.1"/>
    <property type="molecule type" value="Genomic_DNA"/>
</dbReference>
<name>A0A0W8F3F4_9ZZZZ</name>
<evidence type="ECO:0000256" key="1">
    <source>
        <dbReference type="SAM" id="MobiDB-lite"/>
    </source>
</evidence>
<protein>
    <submittedName>
        <fullName evidence="2">Uncharacterized protein</fullName>
    </submittedName>
</protein>
<feature type="region of interest" description="Disordered" evidence="1">
    <location>
        <begin position="32"/>
        <end position="52"/>
    </location>
</feature>
<evidence type="ECO:0000313" key="2">
    <source>
        <dbReference type="EMBL" id="KUG15375.1"/>
    </source>
</evidence>
<gene>
    <name evidence="2" type="ORF">ASZ90_014953</name>
</gene>
<reference evidence="2" key="1">
    <citation type="journal article" date="2015" name="Proc. Natl. Acad. Sci. U.S.A.">
        <title>Networks of energetic and metabolic interactions define dynamics in microbial communities.</title>
        <authorList>
            <person name="Embree M."/>
            <person name="Liu J.K."/>
            <person name="Al-Bassam M.M."/>
            <person name="Zengler K."/>
        </authorList>
    </citation>
    <scope>NUCLEOTIDE SEQUENCE</scope>
</reference>
<organism evidence="2">
    <name type="scientific">hydrocarbon metagenome</name>
    <dbReference type="NCBI Taxonomy" id="938273"/>
    <lineage>
        <taxon>unclassified sequences</taxon>
        <taxon>metagenomes</taxon>
        <taxon>ecological metagenomes</taxon>
    </lineage>
</organism>
<sequence>MGIFYSISEHSGLLKRMTPPVEKNKFGIDALFTQGRPPRHNMIREMTPQPGI</sequence>
<comment type="caution">
    <text evidence="2">The sequence shown here is derived from an EMBL/GenBank/DDBJ whole genome shotgun (WGS) entry which is preliminary data.</text>
</comment>
<proteinExistence type="predicted"/>
<dbReference type="AlphaFoldDB" id="A0A0W8F3F4"/>